<gene>
    <name evidence="2" type="ORF">CINCED_3A014951</name>
</gene>
<sequence length="134" mass="16284">MNVKLQDGGELQQLQVTNQWAEEELDNQLRYYDKDGKLKPKIKYQINLQNGNIQAQQDYMEQTKIDEEEKEKQENTLREEEKIKEQLRLQNQEKKFSQNSKLLQRRYYDIQLHKEYSDDDLEELEIQANQNECN</sequence>
<evidence type="ECO:0000313" key="3">
    <source>
        <dbReference type="Proteomes" id="UP000325440"/>
    </source>
</evidence>
<dbReference type="EMBL" id="CABPRJ010000950">
    <property type="protein sequence ID" value="VVC31609.1"/>
    <property type="molecule type" value="Genomic_DNA"/>
</dbReference>
<feature type="compositionally biased region" description="Basic and acidic residues" evidence="1">
    <location>
        <begin position="61"/>
        <end position="79"/>
    </location>
</feature>
<protein>
    <submittedName>
        <fullName evidence="2">Uncharacterized protein</fullName>
    </submittedName>
</protein>
<proteinExistence type="predicted"/>
<name>A0A5E4MQG2_9HEMI</name>
<organism evidence="2 3">
    <name type="scientific">Cinara cedri</name>
    <dbReference type="NCBI Taxonomy" id="506608"/>
    <lineage>
        <taxon>Eukaryota</taxon>
        <taxon>Metazoa</taxon>
        <taxon>Ecdysozoa</taxon>
        <taxon>Arthropoda</taxon>
        <taxon>Hexapoda</taxon>
        <taxon>Insecta</taxon>
        <taxon>Pterygota</taxon>
        <taxon>Neoptera</taxon>
        <taxon>Paraneoptera</taxon>
        <taxon>Hemiptera</taxon>
        <taxon>Sternorrhyncha</taxon>
        <taxon>Aphidomorpha</taxon>
        <taxon>Aphidoidea</taxon>
        <taxon>Aphididae</taxon>
        <taxon>Lachninae</taxon>
        <taxon>Cinara</taxon>
    </lineage>
</organism>
<evidence type="ECO:0000313" key="2">
    <source>
        <dbReference type="EMBL" id="VVC31609.1"/>
    </source>
</evidence>
<evidence type="ECO:0000256" key="1">
    <source>
        <dbReference type="SAM" id="MobiDB-lite"/>
    </source>
</evidence>
<reference evidence="2 3" key="1">
    <citation type="submission" date="2019-08" db="EMBL/GenBank/DDBJ databases">
        <authorList>
            <person name="Alioto T."/>
            <person name="Alioto T."/>
            <person name="Gomez Garrido J."/>
        </authorList>
    </citation>
    <scope>NUCLEOTIDE SEQUENCE [LARGE SCALE GENOMIC DNA]</scope>
</reference>
<dbReference type="Proteomes" id="UP000325440">
    <property type="component" value="Unassembled WGS sequence"/>
</dbReference>
<accession>A0A5E4MQG2</accession>
<keyword evidence="3" id="KW-1185">Reference proteome</keyword>
<dbReference type="AlphaFoldDB" id="A0A5E4MQG2"/>
<feature type="region of interest" description="Disordered" evidence="1">
    <location>
        <begin position="53"/>
        <end position="79"/>
    </location>
</feature>